<keyword evidence="4" id="KW-1185">Reference proteome</keyword>
<dbReference type="PANTHER" id="PTHR43283">
    <property type="entry name" value="BETA-LACTAMASE-RELATED"/>
    <property type="match status" value="1"/>
</dbReference>
<dbReference type="InterPro" id="IPR001466">
    <property type="entry name" value="Beta-lactam-related"/>
</dbReference>
<evidence type="ECO:0000313" key="4">
    <source>
        <dbReference type="Proteomes" id="UP000256661"/>
    </source>
</evidence>
<feature type="signal peptide" evidence="1">
    <location>
        <begin position="1"/>
        <end position="20"/>
    </location>
</feature>
<dbReference type="EMBL" id="QTTT01000001">
    <property type="protein sequence ID" value="REE97991.1"/>
    <property type="molecule type" value="Genomic_DNA"/>
</dbReference>
<dbReference type="PANTHER" id="PTHR43283:SF7">
    <property type="entry name" value="BETA-LACTAMASE-RELATED DOMAIN-CONTAINING PROTEIN"/>
    <property type="match status" value="1"/>
</dbReference>
<dbReference type="InterPro" id="IPR050789">
    <property type="entry name" value="Diverse_Enzym_Activities"/>
</dbReference>
<proteinExistence type="predicted"/>
<evidence type="ECO:0000259" key="2">
    <source>
        <dbReference type="Pfam" id="PF00144"/>
    </source>
</evidence>
<sequence length="359" mass="38883">MRRVLISLVLAPALALSVVAVPTAGAEVSRSALLNRDPLRPSSDPVELVNAQRPLDVTYDHGGQTRTLPDYLERAAQGFVVLDGNKIVNEWYAPGRSPSTLFQTWSIAKAFTAHAIGIAHTEGAIRSLDDTVGAYVPELADRPFGAVTIRNLLHMTSGIKWNSSVDDYWLQLLAGTGLVSTLQYAARQSGDVPQGSAYNYNSLNSAVLALVLERATRRPYHQYVQDKIWGPAGMAAGAFVGNDLHGNALGYCCYHAQNRDLARYGLLMLNGGRANGRQVLPTSWLDYASIPTPVQPDHNIVSVLDGTEGYWNGGFGGQMLYMSTKHRVVIVKTTLFSTVDEAETLTVMRAVAAEVAATR</sequence>
<dbReference type="AlphaFoldDB" id="A0A3D9T2D3"/>
<evidence type="ECO:0000256" key="1">
    <source>
        <dbReference type="SAM" id="SignalP"/>
    </source>
</evidence>
<dbReference type="Proteomes" id="UP000256661">
    <property type="component" value="Unassembled WGS sequence"/>
</dbReference>
<dbReference type="Pfam" id="PF00144">
    <property type="entry name" value="Beta-lactamase"/>
    <property type="match status" value="1"/>
</dbReference>
<dbReference type="OrthoDB" id="9814204at2"/>
<dbReference type="InterPro" id="IPR012338">
    <property type="entry name" value="Beta-lactam/transpept-like"/>
</dbReference>
<comment type="caution">
    <text evidence="3">The sequence shown here is derived from an EMBL/GenBank/DDBJ whole genome shotgun (WGS) entry which is preliminary data.</text>
</comment>
<gene>
    <name evidence="3" type="ORF">DFJ69_3471</name>
</gene>
<organism evidence="3 4">
    <name type="scientific">Thermomonospora umbrina</name>
    <dbReference type="NCBI Taxonomy" id="111806"/>
    <lineage>
        <taxon>Bacteria</taxon>
        <taxon>Bacillati</taxon>
        <taxon>Actinomycetota</taxon>
        <taxon>Actinomycetes</taxon>
        <taxon>Streptosporangiales</taxon>
        <taxon>Thermomonosporaceae</taxon>
        <taxon>Thermomonospora</taxon>
    </lineage>
</organism>
<dbReference type="Gene3D" id="3.40.710.10">
    <property type="entry name" value="DD-peptidase/beta-lactamase superfamily"/>
    <property type="match status" value="1"/>
</dbReference>
<protein>
    <submittedName>
        <fullName evidence="3">CubicO group peptidase (Beta-lactamase class C family)</fullName>
    </submittedName>
</protein>
<keyword evidence="1" id="KW-0732">Signal</keyword>
<feature type="domain" description="Beta-lactamase-related" evidence="2">
    <location>
        <begin position="79"/>
        <end position="334"/>
    </location>
</feature>
<evidence type="ECO:0000313" key="3">
    <source>
        <dbReference type="EMBL" id="REE97991.1"/>
    </source>
</evidence>
<accession>A0A3D9T2D3</accession>
<dbReference type="RefSeq" id="WP_116023501.1">
    <property type="nucleotide sequence ID" value="NZ_QTTT01000001.1"/>
</dbReference>
<feature type="chain" id="PRO_5039584381" evidence="1">
    <location>
        <begin position="21"/>
        <end position="359"/>
    </location>
</feature>
<reference evidence="3 4" key="1">
    <citation type="submission" date="2018-08" db="EMBL/GenBank/DDBJ databases">
        <title>Sequencing the genomes of 1000 actinobacteria strains.</title>
        <authorList>
            <person name="Klenk H.-P."/>
        </authorList>
    </citation>
    <scope>NUCLEOTIDE SEQUENCE [LARGE SCALE GENOMIC DNA]</scope>
    <source>
        <strain evidence="3 4">DSM 43927</strain>
    </source>
</reference>
<dbReference type="SUPFAM" id="SSF56601">
    <property type="entry name" value="beta-lactamase/transpeptidase-like"/>
    <property type="match status" value="1"/>
</dbReference>
<name>A0A3D9T2D3_9ACTN</name>